<reference evidence="2 3" key="1">
    <citation type="journal article" date="2011" name="Science">
        <title>The ecoresponsive genome of Daphnia pulex.</title>
        <authorList>
            <person name="Colbourne J.K."/>
            <person name="Pfrender M.E."/>
            <person name="Gilbert D."/>
            <person name="Thomas W.K."/>
            <person name="Tucker A."/>
            <person name="Oakley T.H."/>
            <person name="Tokishita S."/>
            <person name="Aerts A."/>
            <person name="Arnold G.J."/>
            <person name="Basu M.K."/>
            <person name="Bauer D.J."/>
            <person name="Caceres C.E."/>
            <person name="Carmel L."/>
            <person name="Casola C."/>
            <person name="Choi J.H."/>
            <person name="Detter J.C."/>
            <person name="Dong Q."/>
            <person name="Dusheyko S."/>
            <person name="Eads B.D."/>
            <person name="Frohlich T."/>
            <person name="Geiler-Samerotte K.A."/>
            <person name="Gerlach D."/>
            <person name="Hatcher P."/>
            <person name="Jogdeo S."/>
            <person name="Krijgsveld J."/>
            <person name="Kriventseva E.V."/>
            <person name="Kultz D."/>
            <person name="Laforsch C."/>
            <person name="Lindquist E."/>
            <person name="Lopez J."/>
            <person name="Manak J.R."/>
            <person name="Muller J."/>
            <person name="Pangilinan J."/>
            <person name="Patwardhan R.P."/>
            <person name="Pitluck S."/>
            <person name="Pritham E.J."/>
            <person name="Rechtsteiner A."/>
            <person name="Rho M."/>
            <person name="Rogozin I.B."/>
            <person name="Sakarya O."/>
            <person name="Salamov A."/>
            <person name="Schaack S."/>
            <person name="Shapiro H."/>
            <person name="Shiga Y."/>
            <person name="Skalitzky C."/>
            <person name="Smith Z."/>
            <person name="Souvorov A."/>
            <person name="Sung W."/>
            <person name="Tang Z."/>
            <person name="Tsuchiya D."/>
            <person name="Tu H."/>
            <person name="Vos H."/>
            <person name="Wang M."/>
            <person name="Wolf Y.I."/>
            <person name="Yamagata H."/>
            <person name="Yamada T."/>
            <person name="Ye Y."/>
            <person name="Shaw J.R."/>
            <person name="Andrews J."/>
            <person name="Crease T.J."/>
            <person name="Tang H."/>
            <person name="Lucas S.M."/>
            <person name="Robertson H.M."/>
            <person name="Bork P."/>
            <person name="Koonin E.V."/>
            <person name="Zdobnov E.M."/>
            <person name="Grigoriev I.V."/>
            <person name="Lynch M."/>
            <person name="Boore J.L."/>
        </authorList>
    </citation>
    <scope>NUCLEOTIDE SEQUENCE [LARGE SCALE GENOMIC DNA]</scope>
</reference>
<organism evidence="2 3">
    <name type="scientific">Daphnia pulex</name>
    <name type="common">Water flea</name>
    <dbReference type="NCBI Taxonomy" id="6669"/>
    <lineage>
        <taxon>Eukaryota</taxon>
        <taxon>Metazoa</taxon>
        <taxon>Ecdysozoa</taxon>
        <taxon>Arthropoda</taxon>
        <taxon>Crustacea</taxon>
        <taxon>Branchiopoda</taxon>
        <taxon>Diplostraca</taxon>
        <taxon>Cladocera</taxon>
        <taxon>Anomopoda</taxon>
        <taxon>Daphniidae</taxon>
        <taxon>Daphnia</taxon>
    </lineage>
</organism>
<protein>
    <submittedName>
        <fullName evidence="2">Uncharacterized protein</fullName>
    </submittedName>
</protein>
<dbReference type="InParanoid" id="E9HI94"/>
<dbReference type="Proteomes" id="UP000000305">
    <property type="component" value="Unassembled WGS sequence"/>
</dbReference>
<gene>
    <name evidence="2" type="ORF">DAPPUDRAFT_114471</name>
</gene>
<dbReference type="HOGENOM" id="CLU_1929670_0_0_1"/>
<evidence type="ECO:0000256" key="1">
    <source>
        <dbReference type="SAM" id="MobiDB-lite"/>
    </source>
</evidence>
<feature type="compositionally biased region" description="Basic and acidic residues" evidence="1">
    <location>
        <begin position="15"/>
        <end position="27"/>
    </location>
</feature>
<dbReference type="KEGG" id="dpx:DAPPUDRAFT_114471"/>
<dbReference type="EMBL" id="GL732653">
    <property type="protein sequence ID" value="EFX68547.1"/>
    <property type="molecule type" value="Genomic_DNA"/>
</dbReference>
<evidence type="ECO:0000313" key="3">
    <source>
        <dbReference type="Proteomes" id="UP000000305"/>
    </source>
</evidence>
<dbReference type="AlphaFoldDB" id="E9HI94"/>
<sequence length="131" mass="14939">MSSILGTALEKVRGAKQDRRRTVEKGNAHKVTTEGTVVERRPVRETTWSRLLDSIDFPSFSFHQGAIRLLYPGVVAWAKKKNRRNSQFSSYDEYTILGGETPTLPLTFGQQRRTARDRWITGGERQKLGCQ</sequence>
<name>E9HI94_DAPPU</name>
<keyword evidence="3" id="KW-1185">Reference proteome</keyword>
<accession>E9HI94</accession>
<feature type="region of interest" description="Disordered" evidence="1">
    <location>
        <begin position="15"/>
        <end position="34"/>
    </location>
</feature>
<evidence type="ECO:0000313" key="2">
    <source>
        <dbReference type="EMBL" id="EFX68547.1"/>
    </source>
</evidence>
<proteinExistence type="predicted"/>